<dbReference type="NCBIfam" id="TIGR04183">
    <property type="entry name" value="Por_Secre_tail"/>
    <property type="match status" value="1"/>
</dbReference>
<keyword evidence="5" id="KW-1185">Reference proteome</keyword>
<dbReference type="InterPro" id="IPR026444">
    <property type="entry name" value="Secre_tail"/>
</dbReference>
<dbReference type="AlphaFoldDB" id="A0A2K1DW82"/>
<feature type="domain" description="Secretion system C-terminal sorting" evidence="3">
    <location>
        <begin position="531"/>
        <end position="596"/>
    </location>
</feature>
<protein>
    <recommendedName>
        <fullName evidence="3">Secretion system C-terminal sorting domain-containing protein</fullName>
    </recommendedName>
</protein>
<feature type="signal peptide" evidence="2">
    <location>
        <begin position="1"/>
        <end position="18"/>
    </location>
</feature>
<accession>A0A2K1DW82</accession>
<evidence type="ECO:0000256" key="1">
    <source>
        <dbReference type="ARBA" id="ARBA00022729"/>
    </source>
</evidence>
<name>A0A2K1DW82_9FLAO</name>
<organism evidence="4 5">
    <name type="scientific">Hanstruepera neustonica</name>
    <dbReference type="NCBI Taxonomy" id="1445657"/>
    <lineage>
        <taxon>Bacteria</taxon>
        <taxon>Pseudomonadati</taxon>
        <taxon>Bacteroidota</taxon>
        <taxon>Flavobacteriia</taxon>
        <taxon>Flavobacteriales</taxon>
        <taxon>Flavobacteriaceae</taxon>
        <taxon>Hanstruepera</taxon>
    </lineage>
</organism>
<comment type="caution">
    <text evidence="4">The sequence shown here is derived from an EMBL/GenBank/DDBJ whole genome shotgun (WGS) entry which is preliminary data.</text>
</comment>
<evidence type="ECO:0000256" key="2">
    <source>
        <dbReference type="SAM" id="SignalP"/>
    </source>
</evidence>
<feature type="chain" id="PRO_5014390837" description="Secretion system C-terminal sorting domain-containing protein" evidence="2">
    <location>
        <begin position="19"/>
        <end position="600"/>
    </location>
</feature>
<dbReference type="RefSeq" id="WP_103052780.1">
    <property type="nucleotide sequence ID" value="NZ_POWF01000009.1"/>
</dbReference>
<sequence>MNKVACFLFIMTMQLTFAQLSVRNNAYVYVNNMALYVEDDVNIEENTAYIYLRNGSQLLQGSGTTGNSGQGRLSVFQTGTSNTYMYNYWCSPVGINSGSAGNTVFTPNVNFFYETAAPISSSPFGFITGYNGTTTQIANYWLYTFTGTTAPPNDYQDWEGLGAGPGSLATGGLANGTLASGYGFTMKGNPSGAQKYDFRGRPNNGTITTTLNANRETLVGNPYPSAIDARDFIHDTNNAAIIDSGTLSFWEQDPTQSTSHVLINYVGGYATYTIDVTGTVETFTPATFDTYNVDGTLNTTGGGSTSGKNVYRYIPIGQGFMVKGNGTGGTLRTTNAMRVFQKEAPTLSEFFRVGDNGRTENQYNEEGMFMMPDGYKRFRLNIDFDDTYTRQLTQNFHHTATAGEDYGLETISPARLSSDVYWPNNDKAYNAQAFSFDVALHIPLVLNINRSQLVRFRLFDIQNFDESQPIYLHDMDNDLYVDLRTQNYELNLDAGNYANRFEITFTSNALSTEDISIDDFTVYQNNNLSELHVLNPNQREVKSINLFDVNGKQLFTKVDLPIAPKYEYSTKHLSEGVYIVKITFESGQDLSKKIIVANKQ</sequence>
<evidence type="ECO:0000313" key="4">
    <source>
        <dbReference type="EMBL" id="PNQ72294.1"/>
    </source>
</evidence>
<keyword evidence="1 2" id="KW-0732">Signal</keyword>
<evidence type="ECO:0000259" key="3">
    <source>
        <dbReference type="Pfam" id="PF18962"/>
    </source>
</evidence>
<reference evidence="4 5" key="1">
    <citation type="submission" date="2018-01" db="EMBL/GenBank/DDBJ databases">
        <title>The draft genome of Hanstruepera neustonica JCM19743.</title>
        <authorList>
            <person name="He R.-H."/>
            <person name="Du Z.-J."/>
        </authorList>
    </citation>
    <scope>NUCLEOTIDE SEQUENCE [LARGE SCALE GENOMIC DNA]</scope>
    <source>
        <strain evidence="4 5">JCM19743</strain>
    </source>
</reference>
<evidence type="ECO:0000313" key="5">
    <source>
        <dbReference type="Proteomes" id="UP000236641"/>
    </source>
</evidence>
<gene>
    <name evidence="4" type="ORF">C1T31_12120</name>
</gene>
<proteinExistence type="predicted"/>
<dbReference type="OrthoDB" id="2582440at2"/>
<dbReference type="Pfam" id="PF18962">
    <property type="entry name" value="Por_Secre_tail"/>
    <property type="match status" value="1"/>
</dbReference>
<dbReference type="EMBL" id="POWF01000009">
    <property type="protein sequence ID" value="PNQ72294.1"/>
    <property type="molecule type" value="Genomic_DNA"/>
</dbReference>
<dbReference type="Proteomes" id="UP000236641">
    <property type="component" value="Unassembled WGS sequence"/>
</dbReference>